<feature type="region of interest" description="Disordered" evidence="1">
    <location>
        <begin position="86"/>
        <end position="137"/>
    </location>
</feature>
<keyword evidence="2" id="KW-0732">Signal</keyword>
<dbReference type="AlphaFoldDB" id="A0AAD4RCS6"/>
<sequence length="137" mass="15730">MLVLLFTFFLFSFSEGIFRSRASYFPTNFGVADVDNNGKFSSPIVPLHKFSIQNMLNDKAVVKPKSRSDSQVYFIFKEDLQDPRVRDVHPQRGEPRWGSTNPTLYRGRRRRPRSSRTQPSTDYHVWVAASEASGDPA</sequence>
<proteinExistence type="predicted"/>
<comment type="caution">
    <text evidence="3">The sequence shown here is derived from an EMBL/GenBank/DDBJ whole genome shotgun (WGS) entry which is preliminary data.</text>
</comment>
<reference evidence="3" key="1">
    <citation type="submission" date="2022-01" db="EMBL/GenBank/DDBJ databases">
        <title>Genome Sequence Resource for Two Populations of Ditylenchus destructor, the Migratory Endoparasitic Phytonematode.</title>
        <authorList>
            <person name="Zhang H."/>
            <person name="Lin R."/>
            <person name="Xie B."/>
        </authorList>
    </citation>
    <scope>NUCLEOTIDE SEQUENCE</scope>
    <source>
        <strain evidence="3">BazhouSP</strain>
    </source>
</reference>
<keyword evidence="4" id="KW-1185">Reference proteome</keyword>
<evidence type="ECO:0000313" key="4">
    <source>
        <dbReference type="Proteomes" id="UP001201812"/>
    </source>
</evidence>
<evidence type="ECO:0000256" key="1">
    <source>
        <dbReference type="SAM" id="MobiDB-lite"/>
    </source>
</evidence>
<accession>A0AAD4RCS6</accession>
<feature type="chain" id="PRO_5042112327" evidence="2">
    <location>
        <begin position="17"/>
        <end position="137"/>
    </location>
</feature>
<name>A0AAD4RCS6_9BILA</name>
<feature type="signal peptide" evidence="2">
    <location>
        <begin position="1"/>
        <end position="16"/>
    </location>
</feature>
<gene>
    <name evidence="3" type="ORF">DdX_00212</name>
</gene>
<feature type="compositionally biased region" description="Basic and acidic residues" evidence="1">
    <location>
        <begin position="86"/>
        <end position="95"/>
    </location>
</feature>
<evidence type="ECO:0000256" key="2">
    <source>
        <dbReference type="SAM" id="SignalP"/>
    </source>
</evidence>
<dbReference type="Proteomes" id="UP001201812">
    <property type="component" value="Unassembled WGS sequence"/>
</dbReference>
<organism evidence="3 4">
    <name type="scientific">Ditylenchus destructor</name>
    <dbReference type="NCBI Taxonomy" id="166010"/>
    <lineage>
        <taxon>Eukaryota</taxon>
        <taxon>Metazoa</taxon>
        <taxon>Ecdysozoa</taxon>
        <taxon>Nematoda</taxon>
        <taxon>Chromadorea</taxon>
        <taxon>Rhabditida</taxon>
        <taxon>Tylenchina</taxon>
        <taxon>Tylenchomorpha</taxon>
        <taxon>Sphaerularioidea</taxon>
        <taxon>Anguinidae</taxon>
        <taxon>Anguininae</taxon>
        <taxon>Ditylenchus</taxon>
    </lineage>
</organism>
<evidence type="ECO:0000313" key="3">
    <source>
        <dbReference type="EMBL" id="KAI1728062.1"/>
    </source>
</evidence>
<protein>
    <submittedName>
        <fullName evidence="3">Uncharacterized protein</fullName>
    </submittedName>
</protein>
<dbReference type="EMBL" id="JAKKPZ010000001">
    <property type="protein sequence ID" value="KAI1728062.1"/>
    <property type="molecule type" value="Genomic_DNA"/>
</dbReference>